<dbReference type="PANTHER" id="PTHR42982:SF1">
    <property type="entry name" value="SEC-INDEPENDENT PROTEIN TRANSLOCASE PROTEIN TATA"/>
    <property type="match status" value="1"/>
</dbReference>
<dbReference type="AlphaFoldDB" id="A0ABD5P7L6"/>
<keyword evidence="3" id="KW-1003">Cell membrane</keyword>
<dbReference type="Pfam" id="PF02416">
    <property type="entry name" value="TatA_B_E"/>
    <property type="match status" value="1"/>
</dbReference>
<dbReference type="Proteomes" id="UP001595921">
    <property type="component" value="Unassembled WGS sequence"/>
</dbReference>
<evidence type="ECO:0000256" key="6">
    <source>
        <dbReference type="ARBA" id="ARBA00022989"/>
    </source>
</evidence>
<evidence type="ECO:0000256" key="1">
    <source>
        <dbReference type="ARBA" id="ARBA00004162"/>
    </source>
</evidence>
<dbReference type="RefSeq" id="WP_267625373.1">
    <property type="nucleotide sequence ID" value="NZ_JAODIW010000010.1"/>
</dbReference>
<feature type="compositionally biased region" description="Low complexity" evidence="9">
    <location>
        <begin position="78"/>
        <end position="90"/>
    </location>
</feature>
<accession>A0ABD5P7L6</accession>
<organism evidence="10 11">
    <name type="scientific">Halobium salinum</name>
    <dbReference type="NCBI Taxonomy" id="1364940"/>
    <lineage>
        <taxon>Archaea</taxon>
        <taxon>Methanobacteriati</taxon>
        <taxon>Methanobacteriota</taxon>
        <taxon>Stenosarchaea group</taxon>
        <taxon>Halobacteria</taxon>
        <taxon>Halobacteriales</taxon>
        <taxon>Haloferacaceae</taxon>
        <taxon>Halobium</taxon>
    </lineage>
</organism>
<protein>
    <submittedName>
        <fullName evidence="10">Twin-arginine translocase TatA/TatE family subunit</fullName>
    </submittedName>
</protein>
<dbReference type="GO" id="GO:0005886">
    <property type="term" value="C:plasma membrane"/>
    <property type="evidence" value="ECO:0007669"/>
    <property type="project" value="UniProtKB-SubCell"/>
</dbReference>
<dbReference type="NCBIfam" id="TIGR01411">
    <property type="entry name" value="tatAE"/>
    <property type="match status" value="1"/>
</dbReference>
<comment type="subcellular location">
    <subcellularLocation>
        <location evidence="1">Cell membrane</location>
        <topology evidence="1">Single-pass membrane protein</topology>
    </subcellularLocation>
</comment>
<feature type="region of interest" description="Disordered" evidence="9">
    <location>
        <begin position="68"/>
        <end position="90"/>
    </location>
</feature>
<evidence type="ECO:0000256" key="2">
    <source>
        <dbReference type="ARBA" id="ARBA00022448"/>
    </source>
</evidence>
<evidence type="ECO:0000313" key="11">
    <source>
        <dbReference type="Proteomes" id="UP001595921"/>
    </source>
</evidence>
<evidence type="ECO:0000256" key="5">
    <source>
        <dbReference type="ARBA" id="ARBA00022927"/>
    </source>
</evidence>
<keyword evidence="2" id="KW-0813">Transport</keyword>
<dbReference type="InterPro" id="IPR003369">
    <property type="entry name" value="TatA/B/E"/>
</dbReference>
<dbReference type="PANTHER" id="PTHR42982">
    <property type="entry name" value="SEC-INDEPENDENT PROTEIN TRANSLOCASE PROTEIN TATA"/>
    <property type="match status" value="1"/>
</dbReference>
<name>A0ABD5P7L6_9EURY</name>
<dbReference type="GO" id="GO:0015031">
    <property type="term" value="P:protein transport"/>
    <property type="evidence" value="ECO:0007669"/>
    <property type="project" value="UniProtKB-KW"/>
</dbReference>
<keyword evidence="5" id="KW-0653">Protein transport</keyword>
<evidence type="ECO:0000256" key="4">
    <source>
        <dbReference type="ARBA" id="ARBA00022692"/>
    </source>
</evidence>
<keyword evidence="4" id="KW-0812">Transmembrane</keyword>
<comment type="caution">
    <text evidence="10">The sequence shown here is derived from an EMBL/GenBank/DDBJ whole genome shotgun (WGS) entry which is preliminary data.</text>
</comment>
<feature type="compositionally biased region" description="Acidic residues" evidence="9">
    <location>
        <begin position="68"/>
        <end position="77"/>
    </location>
</feature>
<keyword evidence="11" id="KW-1185">Reference proteome</keyword>
<dbReference type="EMBL" id="JBHSDS010000002">
    <property type="protein sequence ID" value="MFC4356885.1"/>
    <property type="molecule type" value="Genomic_DNA"/>
</dbReference>
<evidence type="ECO:0000313" key="10">
    <source>
        <dbReference type="EMBL" id="MFC4356885.1"/>
    </source>
</evidence>
<evidence type="ECO:0000256" key="8">
    <source>
        <dbReference type="ARBA" id="ARBA00023136"/>
    </source>
</evidence>
<keyword evidence="8" id="KW-0472">Membrane</keyword>
<evidence type="ECO:0000256" key="3">
    <source>
        <dbReference type="ARBA" id="ARBA00022475"/>
    </source>
</evidence>
<sequence length="90" mass="9428">MLPSGPEMMIVLLIVVLLFGANKLPKLARASGQAMGEFQRGRAEIERELAEGARLGDEVDEAEADAVDAEATTEVETETTSAGVGVTPAK</sequence>
<proteinExistence type="predicted"/>
<dbReference type="InterPro" id="IPR006312">
    <property type="entry name" value="TatA/E"/>
</dbReference>
<reference evidence="10 11" key="1">
    <citation type="journal article" date="2019" name="Int. J. Syst. Evol. Microbiol.">
        <title>The Global Catalogue of Microorganisms (GCM) 10K type strain sequencing project: providing services to taxonomists for standard genome sequencing and annotation.</title>
        <authorList>
            <consortium name="The Broad Institute Genomics Platform"/>
            <consortium name="The Broad Institute Genome Sequencing Center for Infectious Disease"/>
            <person name="Wu L."/>
            <person name="Ma J."/>
        </authorList>
    </citation>
    <scope>NUCLEOTIDE SEQUENCE [LARGE SCALE GENOMIC DNA]</scope>
    <source>
        <strain evidence="10 11">CGMCC 1.12553</strain>
    </source>
</reference>
<keyword evidence="6" id="KW-1133">Transmembrane helix</keyword>
<dbReference type="Gene3D" id="1.20.5.3310">
    <property type="match status" value="1"/>
</dbReference>
<evidence type="ECO:0000256" key="7">
    <source>
        <dbReference type="ARBA" id="ARBA00023010"/>
    </source>
</evidence>
<gene>
    <name evidence="10" type="ORF">ACFO0N_02860</name>
</gene>
<keyword evidence="7" id="KW-0811">Translocation</keyword>
<evidence type="ECO:0000256" key="9">
    <source>
        <dbReference type="SAM" id="MobiDB-lite"/>
    </source>
</evidence>